<keyword evidence="2" id="KW-1185">Reference proteome</keyword>
<comment type="caution">
    <text evidence="1">The sequence shown here is derived from an EMBL/GenBank/DDBJ whole genome shotgun (WGS) entry which is preliminary data.</text>
</comment>
<evidence type="ECO:0000313" key="2">
    <source>
        <dbReference type="Proteomes" id="UP000299102"/>
    </source>
</evidence>
<reference evidence="1 2" key="1">
    <citation type="journal article" date="2019" name="Commun. Biol.">
        <title>The bagworm genome reveals a unique fibroin gene that provides high tensile strength.</title>
        <authorList>
            <person name="Kono N."/>
            <person name="Nakamura H."/>
            <person name="Ohtoshi R."/>
            <person name="Tomita M."/>
            <person name="Numata K."/>
            <person name="Arakawa K."/>
        </authorList>
    </citation>
    <scope>NUCLEOTIDE SEQUENCE [LARGE SCALE GENOMIC DNA]</scope>
</reference>
<organism evidence="1 2">
    <name type="scientific">Eumeta variegata</name>
    <name type="common">Bagworm moth</name>
    <name type="synonym">Eumeta japonica</name>
    <dbReference type="NCBI Taxonomy" id="151549"/>
    <lineage>
        <taxon>Eukaryota</taxon>
        <taxon>Metazoa</taxon>
        <taxon>Ecdysozoa</taxon>
        <taxon>Arthropoda</taxon>
        <taxon>Hexapoda</taxon>
        <taxon>Insecta</taxon>
        <taxon>Pterygota</taxon>
        <taxon>Neoptera</taxon>
        <taxon>Endopterygota</taxon>
        <taxon>Lepidoptera</taxon>
        <taxon>Glossata</taxon>
        <taxon>Ditrysia</taxon>
        <taxon>Tineoidea</taxon>
        <taxon>Psychidae</taxon>
        <taxon>Oiketicinae</taxon>
        <taxon>Eumeta</taxon>
    </lineage>
</organism>
<sequence length="112" mass="12413">MRKHGCAAGGGGSTASRPGERWARYIVYRNLYLELNVGVFVTLHFGFYHPSGGQGLGGAFSRGKRACEPPQSRWSSLHMDTWYPREVSDTFPAFWIEIGYPVNREEGVDGGS</sequence>
<dbReference type="Proteomes" id="UP000299102">
    <property type="component" value="Unassembled WGS sequence"/>
</dbReference>
<dbReference type="EMBL" id="BGZK01000917">
    <property type="protein sequence ID" value="GBP65041.1"/>
    <property type="molecule type" value="Genomic_DNA"/>
</dbReference>
<protein>
    <submittedName>
        <fullName evidence="1">Uncharacterized protein</fullName>
    </submittedName>
</protein>
<dbReference type="AlphaFoldDB" id="A0A4C1XMM6"/>
<gene>
    <name evidence="1" type="ORF">EVAR_43148_1</name>
</gene>
<accession>A0A4C1XMM6</accession>
<evidence type="ECO:0000313" key="1">
    <source>
        <dbReference type="EMBL" id="GBP65041.1"/>
    </source>
</evidence>
<proteinExistence type="predicted"/>
<name>A0A4C1XMM6_EUMVA</name>